<dbReference type="PANTHER" id="PTHR16026">
    <property type="entry name" value="CARTILAGE ACIDIC PROTEIN 1"/>
    <property type="match status" value="1"/>
</dbReference>
<dbReference type="RefSeq" id="XP_005777417.1">
    <property type="nucleotide sequence ID" value="XM_005777360.1"/>
</dbReference>
<evidence type="ECO:0000313" key="3">
    <source>
        <dbReference type="EnsemblProtists" id="EOD24988"/>
    </source>
</evidence>
<dbReference type="Gene3D" id="2.130.10.130">
    <property type="entry name" value="Integrin alpha, N-terminal"/>
    <property type="match status" value="1"/>
</dbReference>
<dbReference type="GeneID" id="17270534"/>
<dbReference type="InterPro" id="IPR028994">
    <property type="entry name" value="Integrin_alpha_N"/>
</dbReference>
<dbReference type="InterPro" id="IPR011519">
    <property type="entry name" value="UnbV_ASPIC"/>
</dbReference>
<reference evidence="4" key="1">
    <citation type="journal article" date="2013" name="Nature">
        <title>Pan genome of the phytoplankton Emiliania underpins its global distribution.</title>
        <authorList>
            <person name="Read B.A."/>
            <person name="Kegel J."/>
            <person name="Klute M.J."/>
            <person name="Kuo A."/>
            <person name="Lefebvre S.C."/>
            <person name="Maumus F."/>
            <person name="Mayer C."/>
            <person name="Miller J."/>
            <person name="Monier A."/>
            <person name="Salamov A."/>
            <person name="Young J."/>
            <person name="Aguilar M."/>
            <person name="Claverie J.M."/>
            <person name="Frickenhaus S."/>
            <person name="Gonzalez K."/>
            <person name="Herman E.K."/>
            <person name="Lin Y.C."/>
            <person name="Napier J."/>
            <person name="Ogata H."/>
            <person name="Sarno A.F."/>
            <person name="Shmutz J."/>
            <person name="Schroeder D."/>
            <person name="de Vargas C."/>
            <person name="Verret F."/>
            <person name="von Dassow P."/>
            <person name="Valentin K."/>
            <person name="Van de Peer Y."/>
            <person name="Wheeler G."/>
            <person name="Dacks J.B."/>
            <person name="Delwiche C.F."/>
            <person name="Dyhrman S.T."/>
            <person name="Glockner G."/>
            <person name="John U."/>
            <person name="Richards T."/>
            <person name="Worden A.Z."/>
            <person name="Zhang X."/>
            <person name="Grigoriev I.V."/>
            <person name="Allen A.E."/>
            <person name="Bidle K."/>
            <person name="Borodovsky M."/>
            <person name="Bowler C."/>
            <person name="Brownlee C."/>
            <person name="Cock J.M."/>
            <person name="Elias M."/>
            <person name="Gladyshev V.N."/>
            <person name="Groth M."/>
            <person name="Guda C."/>
            <person name="Hadaegh A."/>
            <person name="Iglesias-Rodriguez M.D."/>
            <person name="Jenkins J."/>
            <person name="Jones B.M."/>
            <person name="Lawson T."/>
            <person name="Leese F."/>
            <person name="Lindquist E."/>
            <person name="Lobanov A."/>
            <person name="Lomsadze A."/>
            <person name="Malik S.B."/>
            <person name="Marsh M.E."/>
            <person name="Mackinder L."/>
            <person name="Mock T."/>
            <person name="Mueller-Roeber B."/>
            <person name="Pagarete A."/>
            <person name="Parker M."/>
            <person name="Probert I."/>
            <person name="Quesneville H."/>
            <person name="Raines C."/>
            <person name="Rensing S.A."/>
            <person name="Riano-Pachon D.M."/>
            <person name="Richier S."/>
            <person name="Rokitta S."/>
            <person name="Shiraiwa Y."/>
            <person name="Soanes D.M."/>
            <person name="van der Giezen M."/>
            <person name="Wahlund T.M."/>
            <person name="Williams B."/>
            <person name="Wilson W."/>
            <person name="Wolfe G."/>
            <person name="Wurch L.L."/>
        </authorList>
    </citation>
    <scope>NUCLEOTIDE SEQUENCE</scope>
</reference>
<protein>
    <recommendedName>
        <fullName evidence="2">ASPIC/UnbV domain-containing protein</fullName>
    </recommendedName>
</protein>
<dbReference type="InterPro" id="IPR013517">
    <property type="entry name" value="FG-GAP"/>
</dbReference>
<evidence type="ECO:0000259" key="2">
    <source>
        <dbReference type="Pfam" id="PF07593"/>
    </source>
</evidence>
<evidence type="ECO:0000313" key="4">
    <source>
        <dbReference type="Proteomes" id="UP000013827"/>
    </source>
</evidence>
<dbReference type="EnsemblProtists" id="EOD24988">
    <property type="protein sequence ID" value="EOD24988"/>
    <property type="gene ID" value="EMIHUDRAFT_74002"/>
</dbReference>
<dbReference type="eggNOG" id="ENOG502QQ5V">
    <property type="taxonomic scope" value="Eukaryota"/>
</dbReference>
<proteinExistence type="predicted"/>
<name>A0A0D3JNA3_EMIH1</name>
<dbReference type="Proteomes" id="UP000013827">
    <property type="component" value="Unassembled WGS sequence"/>
</dbReference>
<dbReference type="Pfam" id="PF07593">
    <property type="entry name" value="UnbV_ASPIC"/>
    <property type="match status" value="1"/>
</dbReference>
<dbReference type="Pfam" id="PF13517">
    <property type="entry name" value="FG-GAP_3"/>
    <property type="match status" value="3"/>
</dbReference>
<keyword evidence="1" id="KW-0732">Signal</keyword>
<reference evidence="3" key="2">
    <citation type="submission" date="2024-10" db="UniProtKB">
        <authorList>
            <consortium name="EnsemblProtists"/>
        </authorList>
    </citation>
    <scope>IDENTIFICATION</scope>
</reference>
<dbReference type="HOGENOM" id="CLU_027473_0_0_1"/>
<dbReference type="PANTHER" id="PTHR16026:SF0">
    <property type="entry name" value="CARTILAGE ACIDIC PROTEIN 1"/>
    <property type="match status" value="1"/>
</dbReference>
<organism evidence="3 4">
    <name type="scientific">Emiliania huxleyi (strain CCMP1516)</name>
    <dbReference type="NCBI Taxonomy" id="280463"/>
    <lineage>
        <taxon>Eukaryota</taxon>
        <taxon>Haptista</taxon>
        <taxon>Haptophyta</taxon>
        <taxon>Prymnesiophyceae</taxon>
        <taxon>Isochrysidales</taxon>
        <taxon>Noelaerhabdaceae</taxon>
        <taxon>Emiliania</taxon>
    </lineage>
</organism>
<dbReference type="AlphaFoldDB" id="A0A0D3JNA3"/>
<evidence type="ECO:0000256" key="1">
    <source>
        <dbReference type="ARBA" id="ARBA00022729"/>
    </source>
</evidence>
<dbReference type="PaxDb" id="2903-EOD24988"/>
<dbReference type="SUPFAM" id="SSF69318">
    <property type="entry name" value="Integrin alpha N-terminal domain"/>
    <property type="match status" value="1"/>
</dbReference>
<feature type="domain" description="ASPIC/UnbV" evidence="2">
    <location>
        <begin position="424"/>
        <end position="490"/>
    </location>
</feature>
<dbReference type="InterPro" id="IPR027039">
    <property type="entry name" value="Crtac1"/>
</dbReference>
<sequence>MAWDACETDAITSSAACPAYEYIPPPGPDFFIDVSERLASNPAQLNYGVAVTDTDGDGNFEFVVAGYGAANQAFEWDGSSYQDIALSSPTLQDAEHRAIGVAACDIDGDGHEELYVLNTDQYSGSTSTSDKLIDFDDARREHVELFALPQNQGTANYVAGRSCACVDRHADGKFGIMVANYGGAMKLFEAGSDGRTLIDVAPEAGVDLTTGGRALVAGPILSSNVDIFANNEGWNANFMFRNNGDGTFSDMAQAVGLDDPNYTGRGTALFDANGDGLVDIVYGNWNGEHRLFEQSRDTAGGASFTDKAPAAMAEASPIRTVIVADFDNDGYEEIFWNNIPGENRLFRRLPTDEDWTLINAGAAVDTDGHGTGAAVADLDGDGLLELLVSHGESQAQPLSLFSPALGRDNHYLRVMPLTTHGAPARGAVVRLTASGRTQMRIIDAGSGYLCQMEPVAHFGLGPVTAVESIDVVWPGGTCLHVQRPAVDELHTVPFP</sequence>
<accession>A0A0D3JNA3</accession>
<keyword evidence="4" id="KW-1185">Reference proteome</keyword>
<dbReference type="KEGG" id="ehx:EMIHUDRAFT_74002"/>